<dbReference type="FunFam" id="3.20.20.140:FF:000005">
    <property type="entry name" value="TatD family hydrolase"/>
    <property type="match status" value="1"/>
</dbReference>
<evidence type="ECO:0000313" key="4">
    <source>
        <dbReference type="EMBL" id="OGY46911.1"/>
    </source>
</evidence>
<feature type="binding site" evidence="3">
    <location>
        <position position="8"/>
    </location>
    <ligand>
        <name>a divalent metal cation</name>
        <dbReference type="ChEBI" id="CHEBI:60240"/>
        <label>1</label>
    </ligand>
</feature>
<dbReference type="InterPro" id="IPR018228">
    <property type="entry name" value="DNase_TatD-rel_CS"/>
</dbReference>
<dbReference type="SUPFAM" id="SSF51556">
    <property type="entry name" value="Metallo-dependent hydrolases"/>
    <property type="match status" value="1"/>
</dbReference>
<dbReference type="InterPro" id="IPR015991">
    <property type="entry name" value="TatD/YcfH-like"/>
</dbReference>
<keyword evidence="2" id="KW-0378">Hydrolase</keyword>
<feature type="binding site" evidence="3">
    <location>
        <position position="133"/>
    </location>
    <ligand>
        <name>a divalent metal cation</name>
        <dbReference type="ChEBI" id="CHEBI:60240"/>
        <label>2</label>
    </ligand>
</feature>
<dbReference type="Gene3D" id="3.20.20.140">
    <property type="entry name" value="Metal-dependent hydrolases"/>
    <property type="match status" value="1"/>
</dbReference>
<accession>A0A1G1Y3T6</accession>
<dbReference type="PROSITE" id="PS01137">
    <property type="entry name" value="TATD_1"/>
    <property type="match status" value="1"/>
</dbReference>
<reference evidence="4 5" key="1">
    <citation type="journal article" date="2016" name="Nat. Commun.">
        <title>Thousands of microbial genomes shed light on interconnected biogeochemical processes in an aquifer system.</title>
        <authorList>
            <person name="Anantharaman K."/>
            <person name="Brown C.T."/>
            <person name="Hug L.A."/>
            <person name="Sharon I."/>
            <person name="Castelle C.J."/>
            <person name="Probst A.J."/>
            <person name="Thomas B.C."/>
            <person name="Singh A."/>
            <person name="Wilkins M.J."/>
            <person name="Karaoz U."/>
            <person name="Brodie E.L."/>
            <person name="Williams K.H."/>
            <person name="Hubbard S.S."/>
            <person name="Banfield J.F."/>
        </authorList>
    </citation>
    <scope>NUCLEOTIDE SEQUENCE [LARGE SCALE GENOMIC DNA]</scope>
</reference>
<feature type="binding site" evidence="3">
    <location>
        <position position="163"/>
    </location>
    <ligand>
        <name>a divalent metal cation</name>
        <dbReference type="ChEBI" id="CHEBI:60240"/>
        <label>2</label>
    </ligand>
</feature>
<dbReference type="Pfam" id="PF01026">
    <property type="entry name" value="TatD_DNase"/>
    <property type="match status" value="1"/>
</dbReference>
<dbReference type="GO" id="GO:0004536">
    <property type="term" value="F:DNA nuclease activity"/>
    <property type="evidence" value="ECO:0007669"/>
    <property type="project" value="InterPro"/>
</dbReference>
<organism evidence="4 5">
    <name type="scientific">Candidatus Buchananbacteria bacterium RIFCSPHIGHO2_01_FULL_47_11b</name>
    <dbReference type="NCBI Taxonomy" id="1797537"/>
    <lineage>
        <taxon>Bacteria</taxon>
        <taxon>Candidatus Buchananiibacteriota</taxon>
    </lineage>
</organism>
<dbReference type="Proteomes" id="UP000178385">
    <property type="component" value="Unassembled WGS sequence"/>
</dbReference>
<dbReference type="CDD" id="cd01310">
    <property type="entry name" value="TatD_DNAse"/>
    <property type="match status" value="1"/>
</dbReference>
<keyword evidence="1 3" id="KW-0479">Metal-binding</keyword>
<name>A0A1G1Y3T6_9BACT</name>
<dbReference type="InterPro" id="IPR001130">
    <property type="entry name" value="TatD-like"/>
</dbReference>
<feature type="binding site" evidence="3">
    <location>
        <position position="213"/>
    </location>
    <ligand>
        <name>a divalent metal cation</name>
        <dbReference type="ChEBI" id="CHEBI:60240"/>
        <label>1</label>
    </ligand>
</feature>
<dbReference type="PIRSF" id="PIRSF005902">
    <property type="entry name" value="DNase_TatD"/>
    <property type="match status" value="1"/>
</dbReference>
<proteinExistence type="predicted"/>
<dbReference type="PANTHER" id="PTHR46124">
    <property type="entry name" value="D-AMINOACYL-TRNA DEACYLASE"/>
    <property type="match status" value="1"/>
</dbReference>
<comment type="caution">
    <text evidence="4">The sequence shown here is derived from an EMBL/GenBank/DDBJ whole genome shotgun (WGS) entry which is preliminary data.</text>
</comment>
<dbReference type="EMBL" id="MHIG01000020">
    <property type="protein sequence ID" value="OGY46911.1"/>
    <property type="molecule type" value="Genomic_DNA"/>
</dbReference>
<evidence type="ECO:0000256" key="2">
    <source>
        <dbReference type="ARBA" id="ARBA00022801"/>
    </source>
</evidence>
<dbReference type="GO" id="GO:0016788">
    <property type="term" value="F:hydrolase activity, acting on ester bonds"/>
    <property type="evidence" value="ECO:0007669"/>
    <property type="project" value="InterPro"/>
</dbReference>
<protein>
    <recommendedName>
        <fullName evidence="6">Hydrolase TatD</fullName>
    </recommendedName>
</protein>
<feature type="binding site" evidence="3">
    <location>
        <position position="97"/>
    </location>
    <ligand>
        <name>a divalent metal cation</name>
        <dbReference type="ChEBI" id="CHEBI:60240"/>
        <label>1</label>
    </ligand>
</feature>
<dbReference type="NCBIfam" id="TIGR00010">
    <property type="entry name" value="YchF/TatD family DNA exonuclease"/>
    <property type="match status" value="1"/>
</dbReference>
<dbReference type="AlphaFoldDB" id="A0A1G1Y3T6"/>
<dbReference type="PANTHER" id="PTHR46124:SF2">
    <property type="entry name" value="D-AMINOACYL-TRNA DEACYLASE"/>
    <property type="match status" value="1"/>
</dbReference>
<evidence type="ECO:0000256" key="3">
    <source>
        <dbReference type="PIRSR" id="PIRSR005902-1"/>
    </source>
</evidence>
<dbReference type="GO" id="GO:0046872">
    <property type="term" value="F:metal ion binding"/>
    <property type="evidence" value="ECO:0007669"/>
    <property type="project" value="UniProtKB-KW"/>
</dbReference>
<evidence type="ECO:0000256" key="1">
    <source>
        <dbReference type="ARBA" id="ARBA00022723"/>
    </source>
</evidence>
<gene>
    <name evidence="4" type="ORF">A2840_01350</name>
</gene>
<feature type="binding site" evidence="3">
    <location>
        <position position="6"/>
    </location>
    <ligand>
        <name>a divalent metal cation</name>
        <dbReference type="ChEBI" id="CHEBI:60240"/>
        <label>1</label>
    </ligand>
</feature>
<dbReference type="InterPro" id="IPR032466">
    <property type="entry name" value="Metal_Hydrolase"/>
</dbReference>
<evidence type="ECO:0008006" key="6">
    <source>
        <dbReference type="Google" id="ProtNLM"/>
    </source>
</evidence>
<dbReference type="PROSITE" id="PS01091">
    <property type="entry name" value="TATD_3"/>
    <property type="match status" value="1"/>
</dbReference>
<evidence type="ECO:0000313" key="5">
    <source>
        <dbReference type="Proteomes" id="UP000178385"/>
    </source>
</evidence>
<sequence>MLVDSHCHLNFESFDRTWRDVIDECRGVDTQVVIVGAQYATSQKAVDIAMQYDRGVYAAVGLHPIHVLGSDFHPEEFNGGEYEKFITGSHRVVAIGETGIDFYHSDKNFEKQKEVFIKQIELAKKYHLPLIVHSRNSRDNTKNAYAAILEILKQAEYSRGVIHCFGGTLEEANAFINHGFYIGFTGTVTFKQSKELQNVAAHLPLDRILIETDSPYLAPEPHRGKENKPPYVRHVAEKIAEIRHIEYTEVARQTSINASNLFGLK</sequence>